<reference evidence="1" key="2">
    <citation type="submission" date="2020-09" db="EMBL/GenBank/DDBJ databases">
        <authorList>
            <person name="Sun Q."/>
            <person name="Ohkuma M."/>
        </authorList>
    </citation>
    <scope>NUCLEOTIDE SEQUENCE</scope>
    <source>
        <strain evidence="1">JCM 13064</strain>
    </source>
</reference>
<reference evidence="1" key="1">
    <citation type="journal article" date="2014" name="Int. J. Syst. Evol. Microbiol.">
        <title>Complete genome sequence of Corynebacterium casei LMG S-19264T (=DSM 44701T), isolated from a smear-ripened cheese.</title>
        <authorList>
            <consortium name="US DOE Joint Genome Institute (JGI-PGF)"/>
            <person name="Walter F."/>
            <person name="Albersmeier A."/>
            <person name="Kalinowski J."/>
            <person name="Ruckert C."/>
        </authorList>
    </citation>
    <scope>NUCLEOTIDE SEQUENCE</scope>
    <source>
        <strain evidence="1">JCM 13064</strain>
    </source>
</reference>
<gene>
    <name evidence="1" type="ORF">GCM10007964_69500</name>
</gene>
<organism evidence="1 2">
    <name type="scientific">Sphaerisporangium melleum</name>
    <dbReference type="NCBI Taxonomy" id="321316"/>
    <lineage>
        <taxon>Bacteria</taxon>
        <taxon>Bacillati</taxon>
        <taxon>Actinomycetota</taxon>
        <taxon>Actinomycetes</taxon>
        <taxon>Streptosporangiales</taxon>
        <taxon>Streptosporangiaceae</taxon>
        <taxon>Sphaerisporangium</taxon>
    </lineage>
</organism>
<protein>
    <submittedName>
        <fullName evidence="1">Uncharacterized protein</fullName>
    </submittedName>
</protein>
<evidence type="ECO:0000313" key="2">
    <source>
        <dbReference type="Proteomes" id="UP000645217"/>
    </source>
</evidence>
<proteinExistence type="predicted"/>
<accession>A0A917RP95</accession>
<comment type="caution">
    <text evidence="1">The sequence shown here is derived from an EMBL/GenBank/DDBJ whole genome shotgun (WGS) entry which is preliminary data.</text>
</comment>
<dbReference type="AlphaFoldDB" id="A0A917RP95"/>
<sequence>MERRQRAPDARRARGLVPADLVPLRHDVLVQSTPHRIAQHDEDVQIITAHSRESRPPPLAPTAPVPPAVLVIVNIDLC</sequence>
<name>A0A917RP95_9ACTN</name>
<dbReference type="EMBL" id="BMNT01000057">
    <property type="protein sequence ID" value="GGL17597.1"/>
    <property type="molecule type" value="Genomic_DNA"/>
</dbReference>
<keyword evidence="2" id="KW-1185">Reference proteome</keyword>
<dbReference type="Proteomes" id="UP000645217">
    <property type="component" value="Unassembled WGS sequence"/>
</dbReference>
<evidence type="ECO:0000313" key="1">
    <source>
        <dbReference type="EMBL" id="GGL17597.1"/>
    </source>
</evidence>